<gene>
    <name evidence="1" type="ORF">Trichorick_00201</name>
</gene>
<evidence type="ECO:0000313" key="1">
    <source>
        <dbReference type="EMBL" id="WPY00329.1"/>
    </source>
</evidence>
<reference evidence="1 2" key="1">
    <citation type="submission" date="2022-10" db="EMBL/GenBank/DDBJ databases">
        <title>Host association and intracellularity evolved multiple times independently in the Rickettsiales.</title>
        <authorList>
            <person name="Castelli M."/>
            <person name="Nardi T."/>
            <person name="Gammuto L."/>
            <person name="Bellinzona G."/>
            <person name="Sabaneyeva E."/>
            <person name="Potekhin A."/>
            <person name="Serra V."/>
            <person name="Petroni G."/>
            <person name="Sassera D."/>
        </authorList>
    </citation>
    <scope>NUCLEOTIDE SEQUENCE [LARGE SCALE GENOMIC DNA]</scope>
    <source>
        <strain evidence="1 2">Kr 154-4</strain>
    </source>
</reference>
<evidence type="ECO:0000313" key="2">
    <source>
        <dbReference type="Proteomes" id="UP001326613"/>
    </source>
</evidence>
<protein>
    <submittedName>
        <fullName evidence="1">Uncharacterized protein</fullName>
    </submittedName>
</protein>
<dbReference type="EMBL" id="CP112932">
    <property type="protein sequence ID" value="WPY00329.1"/>
    <property type="molecule type" value="Genomic_DNA"/>
</dbReference>
<sequence>MTKTGIDAYKASKSRALDKENDALIDYATALYVKQKTLDLAPKLKATEKDLYTPDNNDKLSSKEQYKFNTKLDIAEKIANVVNTGLDVAGIAMDPTKLISAGKGLVDGASVALNTFNAVTGVTDIVGATDDLKGLYDQSKRK</sequence>
<name>A0ABZ0UW94_9RICK</name>
<proteinExistence type="predicted"/>
<dbReference type="Proteomes" id="UP001326613">
    <property type="component" value="Chromosome"/>
</dbReference>
<accession>A0ABZ0UW94</accession>
<organism evidence="1 2">
    <name type="scientific">Candidatus Trichorickettsia mobilis</name>
    <dbReference type="NCBI Taxonomy" id="1346319"/>
    <lineage>
        <taxon>Bacteria</taxon>
        <taxon>Pseudomonadati</taxon>
        <taxon>Pseudomonadota</taxon>
        <taxon>Alphaproteobacteria</taxon>
        <taxon>Rickettsiales</taxon>
        <taxon>Rickettsiaceae</taxon>
        <taxon>Rickettsieae</taxon>
        <taxon>Candidatus Trichorickettsia</taxon>
    </lineage>
</organism>
<keyword evidence="2" id="KW-1185">Reference proteome</keyword>